<keyword evidence="5 7" id="KW-0472">Membrane</keyword>
<dbReference type="InterPro" id="IPR036259">
    <property type="entry name" value="MFS_trans_sf"/>
</dbReference>
<evidence type="ECO:0000256" key="3">
    <source>
        <dbReference type="ARBA" id="ARBA00022692"/>
    </source>
</evidence>
<feature type="transmembrane region" description="Helical" evidence="7">
    <location>
        <begin position="536"/>
        <end position="563"/>
    </location>
</feature>
<dbReference type="InterPro" id="IPR011701">
    <property type="entry name" value="MFS"/>
</dbReference>
<dbReference type="Gene3D" id="1.20.1250.20">
    <property type="entry name" value="MFS general substrate transporter like domains"/>
    <property type="match status" value="1"/>
</dbReference>
<evidence type="ECO:0000256" key="4">
    <source>
        <dbReference type="ARBA" id="ARBA00022989"/>
    </source>
</evidence>
<gene>
    <name evidence="9" type="ORF">W97_07904</name>
</gene>
<feature type="transmembrane region" description="Helical" evidence="7">
    <location>
        <begin position="304"/>
        <end position="326"/>
    </location>
</feature>
<reference evidence="10" key="1">
    <citation type="submission" date="2012-06" db="EMBL/GenBank/DDBJ databases">
        <title>The genome sequence of Coniosporium apollinis CBS 100218.</title>
        <authorList>
            <consortium name="The Broad Institute Genome Sequencing Platform"/>
            <person name="Cuomo C."/>
            <person name="Gorbushina A."/>
            <person name="Noack S."/>
            <person name="Walker B."/>
            <person name="Young S.K."/>
            <person name="Zeng Q."/>
            <person name="Gargeya S."/>
            <person name="Fitzgerald M."/>
            <person name="Haas B."/>
            <person name="Abouelleil A."/>
            <person name="Alvarado L."/>
            <person name="Arachchi H.M."/>
            <person name="Berlin A.M."/>
            <person name="Chapman S.B."/>
            <person name="Goldberg J."/>
            <person name="Griggs A."/>
            <person name="Gujja S."/>
            <person name="Hansen M."/>
            <person name="Howarth C."/>
            <person name="Imamovic A."/>
            <person name="Larimer J."/>
            <person name="McCowan C."/>
            <person name="Montmayeur A."/>
            <person name="Murphy C."/>
            <person name="Neiman D."/>
            <person name="Pearson M."/>
            <person name="Priest M."/>
            <person name="Roberts A."/>
            <person name="Saif S."/>
            <person name="Shea T."/>
            <person name="Sisk P."/>
            <person name="Sykes S."/>
            <person name="Wortman J."/>
            <person name="Nusbaum C."/>
            <person name="Birren B."/>
        </authorList>
    </citation>
    <scope>NUCLEOTIDE SEQUENCE [LARGE SCALE GENOMIC DNA]</scope>
    <source>
        <strain evidence="10">CBS 100218</strain>
    </source>
</reference>
<feature type="transmembrane region" description="Helical" evidence="7">
    <location>
        <begin position="469"/>
        <end position="491"/>
    </location>
</feature>
<feature type="domain" description="Major facilitator superfamily (MFS) profile" evidence="8">
    <location>
        <begin position="99"/>
        <end position="633"/>
    </location>
</feature>
<dbReference type="RefSeq" id="XP_007783963.1">
    <property type="nucleotide sequence ID" value="XM_007785773.1"/>
</dbReference>
<organism evidence="9 10">
    <name type="scientific">Coniosporium apollinis (strain CBS 100218)</name>
    <name type="common">Rock-inhabiting black yeast</name>
    <dbReference type="NCBI Taxonomy" id="1168221"/>
    <lineage>
        <taxon>Eukaryota</taxon>
        <taxon>Fungi</taxon>
        <taxon>Dikarya</taxon>
        <taxon>Ascomycota</taxon>
        <taxon>Pezizomycotina</taxon>
        <taxon>Dothideomycetes</taxon>
        <taxon>Dothideomycetes incertae sedis</taxon>
        <taxon>Coniosporium</taxon>
    </lineage>
</organism>
<keyword evidence="3 7" id="KW-0812">Transmembrane</keyword>
<feature type="compositionally biased region" description="Low complexity" evidence="6">
    <location>
        <begin position="10"/>
        <end position="20"/>
    </location>
</feature>
<feature type="region of interest" description="Disordered" evidence="6">
    <location>
        <begin position="361"/>
        <end position="397"/>
    </location>
</feature>
<feature type="transmembrane region" description="Helical" evidence="7">
    <location>
        <begin position="252"/>
        <end position="274"/>
    </location>
</feature>
<evidence type="ECO:0000256" key="2">
    <source>
        <dbReference type="ARBA" id="ARBA00022448"/>
    </source>
</evidence>
<feature type="transmembrane region" description="Helical" evidence="7">
    <location>
        <begin position="409"/>
        <end position="433"/>
    </location>
</feature>
<sequence length="640" mass="68322">MSRTQHGLRSHSTASSSSSSKDGPGADDYKGIELDTLTPSSRSSEDSVIGTQLNANSEAAHLLANPPPGSDSTLLPITAPERPAKEPPVTWRSLPRKDQLIILTLARLAEPLTQTSLQAYMYYQLQSFDPSLSSSTISSQAGILQGAFTFAQFLTAIMWGRIADSEWAGRKTVLLVGLVGTAVSAVGFGFSKSFGAAVFWRSLGGALNGNVGVMRTMISEIIREKKYVDGESLFVVVVGVDSGLCRYQSRAFLLLPMTFNIGVIIGPIMGGLLADPITSYPSIFGPGSLLGGKDGIHWMTKWPYALPNLASAVFLTVSSSMVILGLEETLDARRDKPDYGLRFGRYLRRLISRHRSSHRYAAVPEEEDTTLLNTSTDVELQASSSTPPKSRGPKASAKVPLRRIFTHNVLTTLLSHGLLAMHVGTFNNLWFVFLSTPRFDASHPSPPSRTTQSLPFAFTGGLALPPRQIGLALAILGIIGITLQLLLYPAVSARLSTVTTYRFSLLLFPMAYALAPLLALIPSSAPPPAPASGPPIWASIAAVLLFQTAARTFALPATTVLVNNCCPDPRVLGTVHGIAQSVSSGTRTLGPVVFLALFGLGIKIGRVWLAWWALAVLAIVGAVAGRFVKEGSGRDDEGKG</sequence>
<keyword evidence="2" id="KW-0813">Transport</keyword>
<dbReference type="HOGENOM" id="CLU_001265_54_5_1"/>
<dbReference type="GO" id="GO:0016020">
    <property type="term" value="C:membrane"/>
    <property type="evidence" value="ECO:0007669"/>
    <property type="project" value="UniProtKB-SubCell"/>
</dbReference>
<dbReference type="GO" id="GO:0022857">
    <property type="term" value="F:transmembrane transporter activity"/>
    <property type="evidence" value="ECO:0007669"/>
    <property type="project" value="InterPro"/>
</dbReference>
<dbReference type="PANTHER" id="PTHR23504">
    <property type="entry name" value="MAJOR FACILITATOR SUPERFAMILY DOMAIN-CONTAINING PROTEIN 10"/>
    <property type="match status" value="1"/>
</dbReference>
<evidence type="ECO:0000259" key="8">
    <source>
        <dbReference type="PROSITE" id="PS50850"/>
    </source>
</evidence>
<feature type="compositionally biased region" description="Polar residues" evidence="6">
    <location>
        <begin position="370"/>
        <end position="388"/>
    </location>
</feature>
<dbReference type="eggNOG" id="KOG2615">
    <property type="taxonomic scope" value="Eukaryota"/>
</dbReference>
<evidence type="ECO:0000256" key="1">
    <source>
        <dbReference type="ARBA" id="ARBA00004141"/>
    </source>
</evidence>
<feature type="region of interest" description="Disordered" evidence="6">
    <location>
        <begin position="61"/>
        <end position="90"/>
    </location>
</feature>
<evidence type="ECO:0000256" key="6">
    <source>
        <dbReference type="SAM" id="MobiDB-lite"/>
    </source>
</evidence>
<dbReference type="Proteomes" id="UP000016924">
    <property type="component" value="Unassembled WGS sequence"/>
</dbReference>
<dbReference type="OrthoDB" id="10262656at2759"/>
<dbReference type="PANTHER" id="PTHR23504:SF6">
    <property type="entry name" value="MULTIDRUG TRANSPORTER, PUTATIVE (AFU_ORTHOLOGUE AFUA_4G08740)-RELATED"/>
    <property type="match status" value="1"/>
</dbReference>
<dbReference type="InterPro" id="IPR020846">
    <property type="entry name" value="MFS_dom"/>
</dbReference>
<dbReference type="GeneID" id="19905215"/>
<comment type="subcellular location">
    <subcellularLocation>
        <location evidence="1">Membrane</location>
        <topology evidence="1">Multi-pass membrane protein</topology>
    </subcellularLocation>
</comment>
<evidence type="ECO:0000313" key="10">
    <source>
        <dbReference type="Proteomes" id="UP000016924"/>
    </source>
</evidence>
<evidence type="ECO:0000256" key="5">
    <source>
        <dbReference type="ARBA" id="ARBA00023136"/>
    </source>
</evidence>
<name>R7Z417_CONA1</name>
<evidence type="ECO:0000256" key="7">
    <source>
        <dbReference type="SAM" id="Phobius"/>
    </source>
</evidence>
<accession>R7Z417</accession>
<dbReference type="STRING" id="1168221.R7Z417"/>
<proteinExistence type="predicted"/>
<feature type="transmembrane region" description="Helical" evidence="7">
    <location>
        <begin position="584"/>
        <end position="602"/>
    </location>
</feature>
<dbReference type="AlphaFoldDB" id="R7Z417"/>
<protein>
    <recommendedName>
        <fullName evidence="8">Major facilitator superfamily (MFS) profile domain-containing protein</fullName>
    </recommendedName>
</protein>
<keyword evidence="10" id="KW-1185">Reference proteome</keyword>
<dbReference type="OMA" id="RTIGPMV"/>
<dbReference type="EMBL" id="JH767599">
    <property type="protein sequence ID" value="EON68646.1"/>
    <property type="molecule type" value="Genomic_DNA"/>
</dbReference>
<feature type="transmembrane region" description="Helical" evidence="7">
    <location>
        <begin position="503"/>
        <end position="524"/>
    </location>
</feature>
<feature type="region of interest" description="Disordered" evidence="6">
    <location>
        <begin position="1"/>
        <end position="49"/>
    </location>
</feature>
<evidence type="ECO:0000313" key="9">
    <source>
        <dbReference type="EMBL" id="EON68646.1"/>
    </source>
</evidence>
<dbReference type="SUPFAM" id="SSF103473">
    <property type="entry name" value="MFS general substrate transporter"/>
    <property type="match status" value="1"/>
</dbReference>
<dbReference type="PROSITE" id="PS50850">
    <property type="entry name" value="MFS"/>
    <property type="match status" value="1"/>
</dbReference>
<feature type="transmembrane region" description="Helical" evidence="7">
    <location>
        <begin position="608"/>
        <end position="628"/>
    </location>
</feature>
<dbReference type="Pfam" id="PF07690">
    <property type="entry name" value="MFS_1"/>
    <property type="match status" value="1"/>
</dbReference>
<feature type="transmembrane region" description="Helical" evidence="7">
    <location>
        <begin position="172"/>
        <end position="191"/>
    </location>
</feature>
<feature type="transmembrane region" description="Helical" evidence="7">
    <location>
        <begin position="143"/>
        <end position="160"/>
    </location>
</feature>
<keyword evidence="4 7" id="KW-1133">Transmembrane helix</keyword>